<accession>A0ABR2Z331</accession>
<dbReference type="PANTHER" id="PTHR47826">
    <property type="entry name" value="OS03G0164700 PROTEIN"/>
    <property type="match status" value="1"/>
</dbReference>
<evidence type="ECO:0000259" key="2">
    <source>
        <dbReference type="Pfam" id="PF00294"/>
    </source>
</evidence>
<gene>
    <name evidence="3" type="ORF">WJX75_003230</name>
</gene>
<dbReference type="InterPro" id="IPR029056">
    <property type="entry name" value="Ribokinase-like"/>
</dbReference>
<dbReference type="InterPro" id="IPR011611">
    <property type="entry name" value="PfkB_dom"/>
</dbReference>
<dbReference type="EMBL" id="JALJOT010000001">
    <property type="protein sequence ID" value="KAK9918329.1"/>
    <property type="molecule type" value="Genomic_DNA"/>
</dbReference>
<dbReference type="Proteomes" id="UP001491310">
    <property type="component" value="Unassembled WGS sequence"/>
</dbReference>
<feature type="compositionally biased region" description="Basic and acidic residues" evidence="1">
    <location>
        <begin position="443"/>
        <end position="452"/>
    </location>
</feature>
<feature type="domain" description="Carbohydrate kinase PfkB" evidence="2">
    <location>
        <begin position="104"/>
        <end position="379"/>
    </location>
</feature>
<proteinExistence type="predicted"/>
<name>A0ABR2Z331_9CHLO</name>
<reference evidence="3 4" key="1">
    <citation type="journal article" date="2024" name="Nat. Commun.">
        <title>Phylogenomics reveals the evolutionary origins of lichenization in chlorophyte algae.</title>
        <authorList>
            <person name="Puginier C."/>
            <person name="Libourel C."/>
            <person name="Otte J."/>
            <person name="Skaloud P."/>
            <person name="Haon M."/>
            <person name="Grisel S."/>
            <person name="Petersen M."/>
            <person name="Berrin J.G."/>
            <person name="Delaux P.M."/>
            <person name="Dal Grande F."/>
            <person name="Keller J."/>
        </authorList>
    </citation>
    <scope>NUCLEOTIDE SEQUENCE [LARGE SCALE GENOMIC DNA]</scope>
    <source>
        <strain evidence="3 4">SAG 216-7</strain>
    </source>
</reference>
<evidence type="ECO:0000313" key="3">
    <source>
        <dbReference type="EMBL" id="KAK9918329.1"/>
    </source>
</evidence>
<sequence length="452" mass="48314">MVAWGLAAAPVWAAAPSPAVEKARGGRGVTLCWASQNNGTEPSPLTASSTGSRACTYDVVSLGNLCVDVVLHLDEVPPLEEVKTIEYLRRLTAQTHRREFWEVGASCNFLIAAARMGLTTAAVANLGEDVYGQFLLDVLKVEEVSRFQPLAPEAFDEALKETLLCFVLVDDRTSAHAFCSRYDFGPWPLLPGVDRLPQEVHQVLRDARGLFVAGCCFDELPPNVIMEAVTSARSAGAAIFFDPGPRSWTFREPERRRALNELLDSTDVVLMTEEEAAAITGTSDPEAAAHAILDRPGAVTQWCVVKLGSRGAVLCSKSPSATYRQHALMVDVQDTVGCGDSFAAAVVLGFTRGHRIPPLLALANAVGAATAMGSGAGRNVATAEAVHELLRREAARPGAAWVSWDDASAGHNEEGCEVAAEALQILQQTLSQRAPKPTASGDKVTRDSWRSV</sequence>
<evidence type="ECO:0000313" key="4">
    <source>
        <dbReference type="Proteomes" id="UP001491310"/>
    </source>
</evidence>
<dbReference type="PANTHER" id="PTHR47826:SF1">
    <property type="entry name" value="OS03G0164700 PROTEIN"/>
    <property type="match status" value="1"/>
</dbReference>
<dbReference type="SUPFAM" id="SSF53613">
    <property type="entry name" value="Ribokinase-like"/>
    <property type="match status" value="1"/>
</dbReference>
<comment type="caution">
    <text evidence="3">The sequence shown here is derived from an EMBL/GenBank/DDBJ whole genome shotgun (WGS) entry which is preliminary data.</text>
</comment>
<dbReference type="Pfam" id="PF00294">
    <property type="entry name" value="PfkB"/>
    <property type="match status" value="1"/>
</dbReference>
<organism evidence="3 4">
    <name type="scientific">Coccomyxa subellipsoidea</name>
    <dbReference type="NCBI Taxonomy" id="248742"/>
    <lineage>
        <taxon>Eukaryota</taxon>
        <taxon>Viridiplantae</taxon>
        <taxon>Chlorophyta</taxon>
        <taxon>core chlorophytes</taxon>
        <taxon>Trebouxiophyceae</taxon>
        <taxon>Trebouxiophyceae incertae sedis</taxon>
        <taxon>Coccomyxaceae</taxon>
        <taxon>Coccomyxa</taxon>
    </lineage>
</organism>
<protein>
    <recommendedName>
        <fullName evidence="2">Carbohydrate kinase PfkB domain-containing protein</fullName>
    </recommendedName>
</protein>
<keyword evidence="4" id="KW-1185">Reference proteome</keyword>
<dbReference type="Gene3D" id="3.40.1190.20">
    <property type="match status" value="1"/>
</dbReference>
<evidence type="ECO:0000256" key="1">
    <source>
        <dbReference type="SAM" id="MobiDB-lite"/>
    </source>
</evidence>
<feature type="region of interest" description="Disordered" evidence="1">
    <location>
        <begin position="429"/>
        <end position="452"/>
    </location>
</feature>